<dbReference type="Proteomes" id="UP000587760">
    <property type="component" value="Unassembled WGS sequence"/>
</dbReference>
<protein>
    <submittedName>
        <fullName evidence="1">Uncharacterized protein</fullName>
    </submittedName>
</protein>
<reference evidence="1 2" key="1">
    <citation type="submission" date="2020-08" db="EMBL/GenBank/DDBJ databases">
        <title>Genomic Encyclopedia of Type Strains, Phase IV (KMG-IV): sequencing the most valuable type-strain genomes for metagenomic binning, comparative biology and taxonomic classification.</title>
        <authorList>
            <person name="Goeker M."/>
        </authorList>
    </citation>
    <scope>NUCLEOTIDE SEQUENCE [LARGE SCALE GENOMIC DNA]</scope>
    <source>
        <strain evidence="1 2">DSM 2461</strain>
    </source>
</reference>
<gene>
    <name evidence="1" type="ORF">HNR50_002139</name>
</gene>
<accession>A0A841R9N2</accession>
<sequence length="192" mass="22110">MKHKYLLILFFLITPFIYSQEISETSIEVDVTLDYYFPVSSTVEFNMPMDVFTDAKFWKNFNFSARYMSYDPWLNPLTTIEFGAGLGYKVINNEKSHLLFSGYFNLQLVDSELSIVPGASINWMRKLGEHFSIGIDLDGYFWSNAVGLELYVPFKIYAGDLFYFKISPGWSAYSTDILYHGMRSQVAAGVSF</sequence>
<evidence type="ECO:0000313" key="2">
    <source>
        <dbReference type="Proteomes" id="UP000587760"/>
    </source>
</evidence>
<dbReference type="RefSeq" id="WP_184746736.1">
    <property type="nucleotide sequence ID" value="NZ_JACHGJ010000003.1"/>
</dbReference>
<dbReference type="AlphaFoldDB" id="A0A841R9N2"/>
<proteinExistence type="predicted"/>
<comment type="caution">
    <text evidence="1">The sequence shown here is derived from an EMBL/GenBank/DDBJ whole genome shotgun (WGS) entry which is preliminary data.</text>
</comment>
<evidence type="ECO:0000313" key="1">
    <source>
        <dbReference type="EMBL" id="MBB6480476.1"/>
    </source>
</evidence>
<organism evidence="1 2">
    <name type="scientific">Spirochaeta isovalerica</name>
    <dbReference type="NCBI Taxonomy" id="150"/>
    <lineage>
        <taxon>Bacteria</taxon>
        <taxon>Pseudomonadati</taxon>
        <taxon>Spirochaetota</taxon>
        <taxon>Spirochaetia</taxon>
        <taxon>Spirochaetales</taxon>
        <taxon>Spirochaetaceae</taxon>
        <taxon>Spirochaeta</taxon>
    </lineage>
</organism>
<name>A0A841R9N2_9SPIO</name>
<keyword evidence="2" id="KW-1185">Reference proteome</keyword>
<dbReference type="EMBL" id="JACHGJ010000003">
    <property type="protein sequence ID" value="MBB6480476.1"/>
    <property type="molecule type" value="Genomic_DNA"/>
</dbReference>